<reference evidence="1 2" key="1">
    <citation type="journal article" date="2024" name="Proc. Natl. Acad. Sci. U.S.A.">
        <title>The evolutionary genomics of adaptation to stress in wild rhizobium bacteria.</title>
        <authorList>
            <person name="Kehlet-Delgado H."/>
            <person name="Montoya A.P."/>
            <person name="Jensen K.T."/>
            <person name="Wendlandt C.E."/>
            <person name="Dexheimer C."/>
            <person name="Roberts M."/>
            <person name="Torres Martinez L."/>
            <person name="Friesen M.L."/>
            <person name="Griffitts J.S."/>
            <person name="Porter S.S."/>
        </authorList>
    </citation>
    <scope>NUCLEOTIDE SEQUENCE [LARGE SCALE GENOMIC DNA]</scope>
    <source>
        <strain evidence="1 2">M0468</strain>
    </source>
</reference>
<keyword evidence="2" id="KW-1185">Reference proteome</keyword>
<accession>A0ACC6SSH7</accession>
<dbReference type="EMBL" id="JAMYRI010000001">
    <property type="protein sequence ID" value="MER9282662.1"/>
    <property type="molecule type" value="Genomic_DNA"/>
</dbReference>
<evidence type="ECO:0000313" key="1">
    <source>
        <dbReference type="EMBL" id="MER9282662.1"/>
    </source>
</evidence>
<name>A0ACC6SSH7_9HYPH</name>
<dbReference type="Proteomes" id="UP001480082">
    <property type="component" value="Unassembled WGS sequence"/>
</dbReference>
<sequence>MTPATFIGPATDRYHGPWAERPLDGPASARDKLIHATTLGGVLQQLSVSLGVSIAAMLLGLIAGKATS</sequence>
<comment type="caution">
    <text evidence="1">The sequence shown here is derived from an EMBL/GenBank/DDBJ whole genome shotgun (WGS) entry which is preliminary data.</text>
</comment>
<evidence type="ECO:0000313" key="2">
    <source>
        <dbReference type="Proteomes" id="UP001480082"/>
    </source>
</evidence>
<gene>
    <name evidence="1" type="ORF">NKI81_01605</name>
</gene>
<organism evidence="1 2">
    <name type="scientific">Mesorhizobium australicum</name>
    <dbReference type="NCBI Taxonomy" id="536018"/>
    <lineage>
        <taxon>Bacteria</taxon>
        <taxon>Pseudomonadati</taxon>
        <taxon>Pseudomonadota</taxon>
        <taxon>Alphaproteobacteria</taxon>
        <taxon>Hyphomicrobiales</taxon>
        <taxon>Phyllobacteriaceae</taxon>
        <taxon>Mesorhizobium</taxon>
    </lineage>
</organism>
<protein>
    <submittedName>
        <fullName evidence="1">Uncharacterized protein</fullName>
    </submittedName>
</protein>
<proteinExistence type="predicted"/>